<sequence length="354" mass="37606">MLALLAFFQLLPILAFAAHNPSHRRAHERARKNYEHIHGRNAEETPSIVERDNHYDNRTIVERDHFDNRTLTPRGTTYTGVGTFYYTGLGACGLNSQDGDYMVALNSAQYGSGYPGPQCFKHITIQMGSTTIGGVEILDECPTCDYGSLDLSPGLFTQFAGYDAGTIHITWWFDDDAPAETSTSETPTSTYVPPTSTWVAPSPSSTSTYVWVPPSSSTSEWVEPSTSPTPSSTTQWYTPPAETSTSTTPTSTWVAPSSSSTSDWVESSAYSSSAPSSTITSSAYSSASAAVNSTNPFAIVSDVSNSSVSATISSNAGVSGGSSQVSVEVTGNLEMINALAAQYGQLVVEAALQG</sequence>
<dbReference type="CDD" id="cd22191">
    <property type="entry name" value="DPBB_RlpA_EXP_N-like"/>
    <property type="match status" value="1"/>
</dbReference>
<dbReference type="SUPFAM" id="SSF50685">
    <property type="entry name" value="Barwin-like endoglucanases"/>
    <property type="match status" value="1"/>
</dbReference>
<dbReference type="EMBL" id="AMKT01000113">
    <property type="protein sequence ID" value="OXG10254.1"/>
    <property type="molecule type" value="Genomic_DNA"/>
</dbReference>
<dbReference type="Gene3D" id="2.40.40.10">
    <property type="entry name" value="RlpA-like domain"/>
    <property type="match status" value="1"/>
</dbReference>
<dbReference type="Proteomes" id="UP000199727">
    <property type="component" value="Unassembled WGS sequence"/>
</dbReference>
<feature type="region of interest" description="Disordered" evidence="2">
    <location>
        <begin position="179"/>
        <end position="277"/>
    </location>
</feature>
<organism evidence="4 5">
    <name type="scientific">Cryptococcus neoformans Tu259-1</name>
    <dbReference type="NCBI Taxonomy" id="1230072"/>
    <lineage>
        <taxon>Eukaryota</taxon>
        <taxon>Fungi</taxon>
        <taxon>Dikarya</taxon>
        <taxon>Basidiomycota</taxon>
        <taxon>Agaricomycotina</taxon>
        <taxon>Tremellomycetes</taxon>
        <taxon>Tremellales</taxon>
        <taxon>Cryptococcaceae</taxon>
        <taxon>Cryptococcus</taxon>
        <taxon>Cryptococcus neoformans species complex</taxon>
    </lineage>
</organism>
<name>A0A854Q200_CRYNE</name>
<evidence type="ECO:0000256" key="1">
    <source>
        <dbReference type="ARBA" id="ARBA00022729"/>
    </source>
</evidence>
<proteinExistence type="predicted"/>
<feature type="compositionally biased region" description="Polar residues" evidence="2">
    <location>
        <begin position="198"/>
        <end position="209"/>
    </location>
</feature>
<feature type="compositionally biased region" description="Low complexity" evidence="2">
    <location>
        <begin position="211"/>
        <end position="277"/>
    </location>
</feature>
<evidence type="ECO:0000256" key="2">
    <source>
        <dbReference type="SAM" id="MobiDB-lite"/>
    </source>
</evidence>
<dbReference type="PANTHER" id="PTHR31836">
    <property type="match status" value="1"/>
</dbReference>
<keyword evidence="1 3" id="KW-0732">Signal</keyword>
<feature type="compositionally biased region" description="Low complexity" evidence="2">
    <location>
        <begin position="179"/>
        <end position="197"/>
    </location>
</feature>
<feature type="chain" id="PRO_5032563390" evidence="3">
    <location>
        <begin position="18"/>
        <end position="354"/>
    </location>
</feature>
<accession>A0A854Q200</accession>
<reference evidence="4 5" key="1">
    <citation type="submission" date="2017-06" db="EMBL/GenBank/DDBJ databases">
        <title>Global population genomics of the pathogenic fungus Cryptococcus neoformans var. grubii.</title>
        <authorList>
            <person name="Cuomo C."/>
            <person name="Litvintseva A."/>
            <person name="Chen Y."/>
            <person name="Young S."/>
            <person name="Zeng Q."/>
            <person name="Chapman S."/>
            <person name="Gujja S."/>
            <person name="Saif S."/>
            <person name="Birren B."/>
        </authorList>
    </citation>
    <scope>NUCLEOTIDE SEQUENCE [LARGE SCALE GENOMIC DNA]</scope>
    <source>
        <strain evidence="4 5">Tu259-1</strain>
    </source>
</reference>
<dbReference type="PANTHER" id="PTHR31836:SF28">
    <property type="entry name" value="SRCR DOMAIN-CONTAINING PROTEIN-RELATED"/>
    <property type="match status" value="1"/>
</dbReference>
<evidence type="ECO:0000313" key="4">
    <source>
        <dbReference type="EMBL" id="OXG10254.1"/>
    </source>
</evidence>
<evidence type="ECO:0000256" key="3">
    <source>
        <dbReference type="SAM" id="SignalP"/>
    </source>
</evidence>
<gene>
    <name evidence="4" type="ORF">C361_06949</name>
</gene>
<evidence type="ECO:0000313" key="5">
    <source>
        <dbReference type="Proteomes" id="UP000199727"/>
    </source>
</evidence>
<dbReference type="OrthoDB" id="623670at2759"/>
<protein>
    <submittedName>
        <fullName evidence="4">B2-aldehyde-forming enzyme</fullName>
    </submittedName>
</protein>
<dbReference type="InterPro" id="IPR051477">
    <property type="entry name" value="Expansin_CellWall"/>
</dbReference>
<comment type="caution">
    <text evidence="4">The sequence shown here is derived from an EMBL/GenBank/DDBJ whole genome shotgun (WGS) entry which is preliminary data.</text>
</comment>
<dbReference type="InterPro" id="IPR036908">
    <property type="entry name" value="RlpA-like_sf"/>
</dbReference>
<feature type="signal peptide" evidence="3">
    <location>
        <begin position="1"/>
        <end position="17"/>
    </location>
</feature>
<dbReference type="AlphaFoldDB" id="A0A854Q200"/>